<dbReference type="SMART" id="SM01248">
    <property type="entry name" value="KaiB"/>
    <property type="match status" value="1"/>
</dbReference>
<evidence type="ECO:0000313" key="2">
    <source>
        <dbReference type="EMBL" id="MBJ6798786.1"/>
    </source>
</evidence>
<dbReference type="InterPro" id="IPR036249">
    <property type="entry name" value="Thioredoxin-like_sf"/>
</dbReference>
<dbReference type="CDD" id="cd02978">
    <property type="entry name" value="KaiB_like"/>
    <property type="match status" value="1"/>
</dbReference>
<dbReference type="InterPro" id="IPR011649">
    <property type="entry name" value="KaiB_domain"/>
</dbReference>
<dbReference type="SUPFAM" id="SSF52833">
    <property type="entry name" value="Thioredoxin-like"/>
    <property type="match status" value="1"/>
</dbReference>
<name>A0ABS0YLK8_9BACT</name>
<dbReference type="Gene3D" id="3.40.30.10">
    <property type="entry name" value="Glutaredoxin"/>
    <property type="match status" value="1"/>
</dbReference>
<dbReference type="Pfam" id="PF07689">
    <property type="entry name" value="KaiB"/>
    <property type="match status" value="1"/>
</dbReference>
<protein>
    <submittedName>
        <fullName evidence="2">Circadian clock KaiB family protein</fullName>
    </submittedName>
</protein>
<gene>
    <name evidence="2" type="ORF">JFN90_01405</name>
</gene>
<dbReference type="EMBL" id="JAEMHK010000001">
    <property type="protein sequence ID" value="MBJ6798786.1"/>
    <property type="molecule type" value="Genomic_DNA"/>
</dbReference>
<keyword evidence="3" id="KW-1185">Reference proteome</keyword>
<accession>A0ABS0YLK8</accession>
<sequence length="121" mass="13827">MKKHNKKDDSSAPFKDSAQEFDLAMEQNAQGHYVLRLFITGMTPNSRKAIENVKRICEEHLQGSYELEIVDIYQQPIFAKEGQIVAAPTLVKELPPPLRKFIGDMSQTERILLGLDLRTKK</sequence>
<dbReference type="Proteomes" id="UP000641025">
    <property type="component" value="Unassembled WGS sequence"/>
</dbReference>
<dbReference type="InterPro" id="IPR039022">
    <property type="entry name" value="KaiB-like"/>
</dbReference>
<evidence type="ECO:0000259" key="1">
    <source>
        <dbReference type="SMART" id="SM01248"/>
    </source>
</evidence>
<dbReference type="RefSeq" id="WP_199393313.1">
    <property type="nucleotide sequence ID" value="NZ_JAEMHK010000001.1"/>
</dbReference>
<dbReference type="PANTHER" id="PTHR41709">
    <property type="entry name" value="KAIB-LIKE PROTEIN 1"/>
    <property type="match status" value="1"/>
</dbReference>
<feature type="domain" description="KaiB" evidence="1">
    <location>
        <begin position="36"/>
        <end position="117"/>
    </location>
</feature>
<comment type="caution">
    <text evidence="2">The sequence shown here is derived from an EMBL/GenBank/DDBJ whole genome shotgun (WGS) entry which is preliminary data.</text>
</comment>
<evidence type="ECO:0000313" key="3">
    <source>
        <dbReference type="Proteomes" id="UP000641025"/>
    </source>
</evidence>
<organism evidence="2 3">
    <name type="scientific">Geomonas propionica</name>
    <dbReference type="NCBI Taxonomy" id="2798582"/>
    <lineage>
        <taxon>Bacteria</taxon>
        <taxon>Pseudomonadati</taxon>
        <taxon>Thermodesulfobacteriota</taxon>
        <taxon>Desulfuromonadia</taxon>
        <taxon>Geobacterales</taxon>
        <taxon>Geobacteraceae</taxon>
        <taxon>Geomonas</taxon>
    </lineage>
</organism>
<proteinExistence type="predicted"/>
<dbReference type="PANTHER" id="PTHR41709:SF2">
    <property type="entry name" value="CIRCADIAN CLOCK PROTEIN KAIB2"/>
    <property type="match status" value="1"/>
</dbReference>
<reference evidence="2 3" key="1">
    <citation type="submission" date="2020-12" db="EMBL/GenBank/DDBJ databases">
        <title>Geomonas sp. Red259, isolated from paddy soil.</title>
        <authorList>
            <person name="Xu Z."/>
            <person name="Zhang Z."/>
            <person name="Masuda Y."/>
            <person name="Itoh H."/>
            <person name="Senoo K."/>
        </authorList>
    </citation>
    <scope>NUCLEOTIDE SEQUENCE [LARGE SCALE GENOMIC DNA]</scope>
    <source>
        <strain evidence="2 3">Red259</strain>
    </source>
</reference>